<dbReference type="InterPro" id="IPR017853">
    <property type="entry name" value="GH"/>
</dbReference>
<dbReference type="Proteomes" id="UP001165063">
    <property type="component" value="Unassembled WGS sequence"/>
</dbReference>
<evidence type="ECO:0000256" key="4">
    <source>
        <dbReference type="ARBA" id="ARBA00022622"/>
    </source>
</evidence>
<evidence type="ECO:0000256" key="10">
    <source>
        <dbReference type="RuleBase" id="RU361209"/>
    </source>
</evidence>
<evidence type="ECO:0000256" key="3">
    <source>
        <dbReference type="ARBA" id="ARBA00007528"/>
    </source>
</evidence>
<dbReference type="Gene3D" id="1.20.58.1040">
    <property type="match status" value="1"/>
</dbReference>
<dbReference type="OrthoDB" id="421038at2759"/>
<dbReference type="InterPro" id="IPR012946">
    <property type="entry name" value="X8"/>
</dbReference>
<evidence type="ECO:0000313" key="12">
    <source>
        <dbReference type="EMBL" id="GMG53071.1"/>
    </source>
</evidence>
<accession>A0A9W7DNB9</accession>
<evidence type="ECO:0000256" key="5">
    <source>
        <dbReference type="ARBA" id="ARBA00022729"/>
    </source>
</evidence>
<keyword evidence="4 10" id="KW-0336">GPI-anchor</keyword>
<name>A0A9W7DNB9_AMBMO</name>
<dbReference type="Pfam" id="PF07983">
    <property type="entry name" value="X8"/>
    <property type="match status" value="1"/>
</dbReference>
<dbReference type="EC" id="2.4.1.-" evidence="10"/>
<protein>
    <recommendedName>
        <fullName evidence="10">1,3-beta-glucanosyltransferase</fullName>
        <ecNumber evidence="10">2.4.1.-</ecNumber>
    </recommendedName>
</protein>
<dbReference type="Pfam" id="PF03198">
    <property type="entry name" value="Glyco_hydro_72"/>
    <property type="match status" value="1"/>
</dbReference>
<evidence type="ECO:0000256" key="6">
    <source>
        <dbReference type="ARBA" id="ARBA00023136"/>
    </source>
</evidence>
<dbReference type="GO" id="GO:0030445">
    <property type="term" value="C:yeast-form cell wall"/>
    <property type="evidence" value="ECO:0007669"/>
    <property type="project" value="UniProtKB-ARBA"/>
</dbReference>
<dbReference type="GO" id="GO:0042124">
    <property type="term" value="F:1,3-beta-glucanosyltransferase activity"/>
    <property type="evidence" value="ECO:0007669"/>
    <property type="project" value="TreeGrafter"/>
</dbReference>
<dbReference type="GO" id="GO:0071970">
    <property type="term" value="P:fungal-type cell wall (1-&gt;3)-beta-D-glucan biosynthetic process"/>
    <property type="evidence" value="ECO:0007669"/>
    <property type="project" value="TreeGrafter"/>
</dbReference>
<dbReference type="GO" id="GO:0005886">
    <property type="term" value="C:plasma membrane"/>
    <property type="evidence" value="ECO:0007669"/>
    <property type="project" value="UniProtKB-SubCell"/>
</dbReference>
<keyword evidence="7" id="KW-1015">Disulfide bond</keyword>
<comment type="subcellular location">
    <subcellularLocation>
        <location evidence="1">Cell envelope</location>
    </subcellularLocation>
    <subcellularLocation>
        <location evidence="10">Cell membrane</location>
        <topology evidence="10">Lipid-anchor</topology>
        <topology evidence="10">GPI-anchor</topology>
    </subcellularLocation>
    <subcellularLocation>
        <location evidence="2">Membrane</location>
        <topology evidence="2">Lipid-anchor</topology>
        <topology evidence="2">GPI-anchor</topology>
    </subcellularLocation>
</comment>
<evidence type="ECO:0000256" key="1">
    <source>
        <dbReference type="ARBA" id="ARBA00004196"/>
    </source>
</evidence>
<keyword evidence="6 10" id="KW-0472">Membrane</keyword>
<gene>
    <name evidence="12" type="ORF">Amon01_000738400</name>
</gene>
<evidence type="ECO:0000256" key="2">
    <source>
        <dbReference type="ARBA" id="ARBA00004589"/>
    </source>
</evidence>
<dbReference type="FunFam" id="3.20.20.80:FF:000038">
    <property type="entry name" value="1,3-beta-glucanosyltransferase"/>
    <property type="match status" value="1"/>
</dbReference>
<evidence type="ECO:0000256" key="8">
    <source>
        <dbReference type="ARBA" id="ARBA00023180"/>
    </source>
</evidence>
<feature type="signal peptide" evidence="10">
    <location>
        <begin position="1"/>
        <end position="16"/>
    </location>
</feature>
<keyword evidence="9 10" id="KW-0449">Lipoprotein</keyword>
<organism evidence="12 13">
    <name type="scientific">Ambrosiozyma monospora</name>
    <name type="common">Yeast</name>
    <name type="synonym">Endomycopsis monosporus</name>
    <dbReference type="NCBI Taxonomy" id="43982"/>
    <lineage>
        <taxon>Eukaryota</taxon>
        <taxon>Fungi</taxon>
        <taxon>Dikarya</taxon>
        <taxon>Ascomycota</taxon>
        <taxon>Saccharomycotina</taxon>
        <taxon>Pichiomycetes</taxon>
        <taxon>Pichiales</taxon>
        <taxon>Pichiaceae</taxon>
        <taxon>Ambrosiozyma</taxon>
    </lineage>
</organism>
<keyword evidence="8" id="KW-0325">Glycoprotein</keyword>
<dbReference type="PANTHER" id="PTHR31468">
    <property type="entry name" value="1,3-BETA-GLUCANOSYLTRANSFERASE GAS1"/>
    <property type="match status" value="1"/>
</dbReference>
<dbReference type="EMBL" id="BSXU01005376">
    <property type="protein sequence ID" value="GMG53071.1"/>
    <property type="molecule type" value="Genomic_DNA"/>
</dbReference>
<dbReference type="PANTHER" id="PTHR31468:SF2">
    <property type="entry name" value="1,3-BETA-GLUCANOSYLTRANSFERASE GAS1"/>
    <property type="match status" value="1"/>
</dbReference>
<feature type="chain" id="PRO_5041015556" description="1,3-beta-glucanosyltransferase" evidence="10">
    <location>
        <begin position="17"/>
        <end position="511"/>
    </location>
</feature>
<dbReference type="SMART" id="SM00768">
    <property type="entry name" value="X8"/>
    <property type="match status" value="1"/>
</dbReference>
<dbReference type="GO" id="GO:0098552">
    <property type="term" value="C:side of membrane"/>
    <property type="evidence" value="ECO:0007669"/>
    <property type="project" value="UniProtKB-KW"/>
</dbReference>
<keyword evidence="10" id="KW-0808">Transferase</keyword>
<evidence type="ECO:0000256" key="9">
    <source>
        <dbReference type="ARBA" id="ARBA00023288"/>
    </source>
</evidence>
<dbReference type="AlphaFoldDB" id="A0A9W7DNB9"/>
<evidence type="ECO:0000259" key="11">
    <source>
        <dbReference type="SMART" id="SM00768"/>
    </source>
</evidence>
<comment type="similarity">
    <text evidence="3 10">Belongs to the glycosyl hydrolase 72 family.</text>
</comment>
<comment type="function">
    <text evidence="10">Splits internally a 1,3-beta-glucan molecule and transfers the newly generated reducing end (the donor) to the non-reducing end of another 1,3-beta-glucan molecule (the acceptor) forming a 1,3-beta linkage, resulting in the elongation of 1,3-beta-glucan chains in the cell wall.</text>
</comment>
<reference evidence="12" key="1">
    <citation type="submission" date="2023-04" db="EMBL/GenBank/DDBJ databases">
        <title>Ambrosiozyma monospora NBRC 1965.</title>
        <authorList>
            <person name="Ichikawa N."/>
            <person name="Sato H."/>
            <person name="Tonouchi N."/>
        </authorList>
    </citation>
    <scope>NUCLEOTIDE SEQUENCE</scope>
    <source>
        <strain evidence="12">NBRC 1965</strain>
    </source>
</reference>
<dbReference type="InterPro" id="IPR004886">
    <property type="entry name" value="Glucanosyltransferase"/>
</dbReference>
<sequence>MLLIKLLIALVVTTFAANPSSFPTIEVVGNKFFYTNNGSQFYLRGIAYQQDTSEVKSDSEKVIHFVDPLADPKACKRDIPYLKELQTNVLRVYALDVHADHDECMKALQDADIYVIADLSAPNVSIITDHPTWDLELYKRYTSVIDIMAKYENILGFFAGNEVITNSTNTECAAFVKAAVRDMKKYIADSGYRKIPVGYSANDDADTRVASADYFSCGELDERADFYGINMYEWCGRSSYFSSGYKERTGEFSNLTIPAFFSEYGCNTIQPREFTDVETLYSSYMTGVWSGGIVYMYFEEDNNYGLVKLEDDKVNTLKDFDYLKKQMGAISPNIARVSDASSDAVLACPATYANWAAATELPPTPNQNVCDCIQSMAKCVVSKSVKEKDYGDLFGIICGSIDCSDISTDSGSGVYGALSFCSPKEKLNYILNKYYKNSDEHSSACDFKGSATVVHPLSPSTCSAVLRNLGTVTSSPTRNVKNNARAILKYDFPWLSLSCSLVFMVSFALFI</sequence>
<evidence type="ECO:0000313" key="13">
    <source>
        <dbReference type="Proteomes" id="UP001165063"/>
    </source>
</evidence>
<feature type="domain" description="X8" evidence="11">
    <location>
        <begin position="377"/>
        <end position="464"/>
    </location>
</feature>
<dbReference type="GO" id="GO:0031505">
    <property type="term" value="P:fungal-type cell wall organization"/>
    <property type="evidence" value="ECO:0007669"/>
    <property type="project" value="UniProtKB-ARBA"/>
</dbReference>
<evidence type="ECO:0000256" key="7">
    <source>
        <dbReference type="ARBA" id="ARBA00023157"/>
    </source>
</evidence>
<keyword evidence="13" id="KW-1185">Reference proteome</keyword>
<proteinExistence type="inferred from homology"/>
<comment type="caution">
    <text evidence="12">The sequence shown here is derived from an EMBL/GenBank/DDBJ whole genome shotgun (WGS) entry which is preliminary data.</text>
</comment>
<keyword evidence="5 10" id="KW-0732">Signal</keyword>
<dbReference type="SUPFAM" id="SSF51445">
    <property type="entry name" value="(Trans)glycosidases"/>
    <property type="match status" value="1"/>
</dbReference>
<dbReference type="Gene3D" id="3.20.20.80">
    <property type="entry name" value="Glycosidases"/>
    <property type="match status" value="1"/>
</dbReference>